<dbReference type="SUPFAM" id="SSF52467">
    <property type="entry name" value="DHS-like NAD/FAD-binding domain"/>
    <property type="match status" value="1"/>
</dbReference>
<dbReference type="RefSeq" id="WP_413781066.1">
    <property type="nucleotide sequence ID" value="NZ_JAUOZS010000001.1"/>
</dbReference>
<gene>
    <name evidence="3" type="ORF">Q4T40_15155</name>
</gene>
<dbReference type="Proteomes" id="UP001254848">
    <property type="component" value="Unassembled WGS sequence"/>
</dbReference>
<dbReference type="InterPro" id="IPR001308">
    <property type="entry name" value="ETF_a/FixB"/>
</dbReference>
<feature type="domain" description="Electron transfer flavoprotein alpha/beta-subunit N-terminal" evidence="2">
    <location>
        <begin position="2"/>
        <end position="174"/>
    </location>
</feature>
<dbReference type="InterPro" id="IPR014731">
    <property type="entry name" value="ETF_asu_C"/>
</dbReference>
<evidence type="ECO:0000313" key="3">
    <source>
        <dbReference type="EMBL" id="MDT8902586.1"/>
    </source>
</evidence>
<dbReference type="Pfam" id="PF01012">
    <property type="entry name" value="ETF"/>
    <property type="match status" value="1"/>
</dbReference>
<dbReference type="PANTHER" id="PTHR43153">
    <property type="entry name" value="ELECTRON TRANSFER FLAVOPROTEIN ALPHA"/>
    <property type="match status" value="1"/>
</dbReference>
<dbReference type="EMBL" id="JAUOZS010000001">
    <property type="protein sequence ID" value="MDT8902586.1"/>
    <property type="molecule type" value="Genomic_DNA"/>
</dbReference>
<dbReference type="PANTHER" id="PTHR43153:SF11">
    <property type="entry name" value="ELECTRON TRANSFER FLAVOPROTEIN, SUBUNIT ALPHA (ETFA)"/>
    <property type="match status" value="1"/>
</dbReference>
<dbReference type="InterPro" id="IPR029035">
    <property type="entry name" value="DHS-like_NAD/FAD-binding_dom"/>
</dbReference>
<keyword evidence="4" id="KW-1185">Reference proteome</keyword>
<proteinExistence type="inferred from homology"/>
<evidence type="ECO:0000259" key="2">
    <source>
        <dbReference type="SMART" id="SM00893"/>
    </source>
</evidence>
<comment type="similarity">
    <text evidence="1">Belongs to the ETF alpha-subunit/FixB family.</text>
</comment>
<dbReference type="Pfam" id="PF00766">
    <property type="entry name" value="ETF_alpha"/>
    <property type="match status" value="1"/>
</dbReference>
<protein>
    <submittedName>
        <fullName evidence="3">Electron transfer flavoprotein subunit alpha/FixB family protein</fullName>
    </submittedName>
</protein>
<dbReference type="SMART" id="SM00893">
    <property type="entry name" value="ETF"/>
    <property type="match status" value="1"/>
</dbReference>
<organism evidence="3 4">
    <name type="scientific">Anaeroselena agilis</name>
    <dbReference type="NCBI Taxonomy" id="3063788"/>
    <lineage>
        <taxon>Bacteria</taxon>
        <taxon>Bacillati</taxon>
        <taxon>Bacillota</taxon>
        <taxon>Negativicutes</taxon>
        <taxon>Acetonemataceae</taxon>
        <taxon>Anaeroselena</taxon>
    </lineage>
</organism>
<dbReference type="Gene3D" id="3.40.50.1220">
    <property type="entry name" value="TPP-binding domain"/>
    <property type="match status" value="1"/>
</dbReference>
<name>A0ABU3P393_9FIRM</name>
<dbReference type="PIRSF" id="PIRSF000089">
    <property type="entry name" value="Electra_flavoP_a"/>
    <property type="match status" value="1"/>
</dbReference>
<dbReference type="InterPro" id="IPR014729">
    <property type="entry name" value="Rossmann-like_a/b/a_fold"/>
</dbReference>
<evidence type="ECO:0000313" key="4">
    <source>
        <dbReference type="Proteomes" id="UP001254848"/>
    </source>
</evidence>
<reference evidence="3 4" key="1">
    <citation type="submission" date="2023-07" db="EMBL/GenBank/DDBJ databases">
        <title>The novel representative of Negativicutes class, Anaeroselena agilis gen. nov. sp. nov.</title>
        <authorList>
            <person name="Prokofeva M.I."/>
            <person name="Elcheninov A.G."/>
            <person name="Klyukina A."/>
            <person name="Kublanov I.V."/>
            <person name="Frolov E.N."/>
            <person name="Podosokorskaya O.A."/>
        </authorList>
    </citation>
    <scope>NUCLEOTIDE SEQUENCE [LARGE SCALE GENOMIC DNA]</scope>
    <source>
        <strain evidence="3 4">4137-cl</strain>
    </source>
</reference>
<comment type="caution">
    <text evidence="3">The sequence shown here is derived from an EMBL/GenBank/DDBJ whole genome shotgun (WGS) entry which is preliminary data.</text>
</comment>
<sequence>MSGILIFSENNATALELLTAGLGLKATMNQPLCAVALAEEDAAALAAAGADKVILLKGRDWPEGYAQPIAELAAKDLAAVILIGGTARGKDIAAKVADGLDAGLVTEAQTIEIVDDKLQTTRLKYGGLAVASEATVLPAVVTVAPRTFDKATAAGGQGQIISLDTADGDPRVKVSDLCPIERQGVDIAAAARIVCVGRGLSQKEDLALAEDLAKALTAEIGCTRGIAEDYHWLPVERYIGISGQKVKPEVYLSLGVSGQVQHVAGIRDSKIIVAVDSNEKAPIFEAADYGIVGDLYEVAPLLTAAFKK</sequence>
<dbReference type="SUPFAM" id="SSF52402">
    <property type="entry name" value="Adenine nucleotide alpha hydrolases-like"/>
    <property type="match status" value="1"/>
</dbReference>
<accession>A0ABU3P393</accession>
<evidence type="ECO:0000256" key="1">
    <source>
        <dbReference type="ARBA" id="ARBA00005817"/>
    </source>
</evidence>
<dbReference type="InterPro" id="IPR014730">
    <property type="entry name" value="ETF_a/b_N"/>
</dbReference>
<dbReference type="Gene3D" id="3.40.50.620">
    <property type="entry name" value="HUPs"/>
    <property type="match status" value="1"/>
</dbReference>